<proteinExistence type="predicted"/>
<dbReference type="Gramene" id="TraesSYM3D03G01972860.1">
    <property type="protein sequence ID" value="TraesSYM3D03G01972860.1"/>
    <property type="gene ID" value="TraesSYM3D03G01972860"/>
</dbReference>
<dbReference type="AlphaFoldDB" id="A0A3B6GY02"/>
<dbReference type="Gramene" id="TraesNOR3D03G01974930.1">
    <property type="protein sequence ID" value="TraesNOR3D03G01974930.1"/>
    <property type="gene ID" value="TraesNOR3D03G01974930"/>
</dbReference>
<dbReference type="Gramene" id="TraesPARA_EIv1.0_1142810.1">
    <property type="protein sequence ID" value="TraesPARA_EIv1.0_1142810.1.CDS"/>
    <property type="gene ID" value="TraesPARA_EIv1.0_1142810"/>
</dbReference>
<dbReference type="InterPro" id="IPR038492">
    <property type="entry name" value="GBBH-like_N_sf"/>
</dbReference>
<dbReference type="Gramene" id="TraesSTA3D03G01927070.1">
    <property type="protein sequence ID" value="TraesSTA3D03G01927070.1"/>
    <property type="gene ID" value="TraesSTA3D03G01927070"/>
</dbReference>
<organism evidence="4">
    <name type="scientific">Triticum aestivum</name>
    <name type="common">Wheat</name>
    <dbReference type="NCBI Taxonomy" id="4565"/>
    <lineage>
        <taxon>Eukaryota</taxon>
        <taxon>Viridiplantae</taxon>
        <taxon>Streptophyta</taxon>
        <taxon>Embryophyta</taxon>
        <taxon>Tracheophyta</taxon>
        <taxon>Spermatophyta</taxon>
        <taxon>Magnoliopsida</taxon>
        <taxon>Liliopsida</taxon>
        <taxon>Poales</taxon>
        <taxon>Poaceae</taxon>
        <taxon>BOP clade</taxon>
        <taxon>Pooideae</taxon>
        <taxon>Triticodae</taxon>
        <taxon>Triticeae</taxon>
        <taxon>Triticinae</taxon>
        <taxon>Triticum</taxon>
    </lineage>
</organism>
<evidence type="ECO:0000313" key="5">
    <source>
        <dbReference type="Proteomes" id="UP000019116"/>
    </source>
</evidence>
<dbReference type="EnsemblPlants" id="TraesCS3D02G385100.1">
    <property type="protein sequence ID" value="TraesCS3D02G385100.1"/>
    <property type="gene ID" value="TraesCS3D02G385100"/>
</dbReference>
<feature type="domain" description="Gamma-butyrobetaine hydroxylase-like N-terminal" evidence="3">
    <location>
        <begin position="26"/>
        <end position="109"/>
    </location>
</feature>
<dbReference type="STRING" id="4565.A0A3B6GY02"/>
<dbReference type="Gramene" id="TraesROB_scaffold_113440_01G000300.1">
    <property type="protein sequence ID" value="TraesROB_scaffold_113440_01G000300.1"/>
    <property type="gene ID" value="TraesROB_scaffold_113440_01G000300"/>
</dbReference>
<evidence type="ECO:0000313" key="4">
    <source>
        <dbReference type="EnsemblPlants" id="TraesCS3D02G385100.1"/>
    </source>
</evidence>
<evidence type="ECO:0000256" key="2">
    <source>
        <dbReference type="ARBA" id="ARBA00023004"/>
    </source>
</evidence>
<dbReference type="Gramene" id="TraesARI3D03G01982470.1">
    <property type="protein sequence ID" value="TraesARI3D03G01982470.1"/>
    <property type="gene ID" value="TraesARI3D03G01982470"/>
</dbReference>
<dbReference type="Gramene" id="TraesLDM3D03G01930310.1">
    <property type="protein sequence ID" value="TraesLDM3D03G01930310.1"/>
    <property type="gene ID" value="TraesLDM3D03G01930310"/>
</dbReference>
<sequence length="139" mass="15806">MVAFLGGVAQWRLGARCVARDSRSGRMHRPDAEVEVEFADGSTFHLSAEFLRVYSPAADNKIRSIAVKKAIFGCRHVGIMSAESIGNYGVWILFDDLHKTGIFTWDYLHHLGSNKFSLSRNYIRTLRKHGLSRDPQRRK</sequence>
<evidence type="ECO:0000256" key="1">
    <source>
        <dbReference type="ARBA" id="ARBA00022723"/>
    </source>
</evidence>
<dbReference type="Gramene" id="TraesLAC3D03G01890220.1">
    <property type="protein sequence ID" value="TraesLAC3D03G01890220.1"/>
    <property type="gene ID" value="TraesLAC3D03G01890220"/>
</dbReference>
<name>A0A3B6GY02_WHEAT</name>
<evidence type="ECO:0000259" key="3">
    <source>
        <dbReference type="Pfam" id="PF06155"/>
    </source>
</evidence>
<dbReference type="GO" id="GO:0046872">
    <property type="term" value="F:metal ion binding"/>
    <property type="evidence" value="ECO:0007669"/>
    <property type="project" value="UniProtKB-KW"/>
</dbReference>
<keyword evidence="2" id="KW-0408">Iron</keyword>
<dbReference type="Gramene" id="TraesRN3D0100886700.1">
    <property type="protein sequence ID" value="TraesRN3D0100886700.1"/>
    <property type="gene ID" value="TraesRN3D0100886700"/>
</dbReference>
<dbReference type="SMR" id="A0A3B6GY02"/>
<reference evidence="4" key="1">
    <citation type="submission" date="2018-08" db="EMBL/GenBank/DDBJ databases">
        <authorList>
            <person name="Rossello M."/>
        </authorList>
    </citation>
    <scope>NUCLEOTIDE SEQUENCE [LARGE SCALE GENOMIC DNA]</scope>
    <source>
        <strain evidence="4">cv. Chinese Spring</strain>
    </source>
</reference>
<keyword evidence="1" id="KW-0479">Metal-binding</keyword>
<dbReference type="Gramene" id="TraesMAC3D03G01947520.1">
    <property type="protein sequence ID" value="TraesMAC3D03G01947520.1"/>
    <property type="gene ID" value="TraesMAC3D03G01947520"/>
</dbReference>
<protein>
    <recommendedName>
        <fullName evidence="3">Gamma-butyrobetaine hydroxylase-like N-terminal domain-containing protein</fullName>
    </recommendedName>
</protein>
<dbReference type="Gramene" id="TraesJUL3D03G01966370.1">
    <property type="protein sequence ID" value="TraesJUL3D03G01966370.1"/>
    <property type="gene ID" value="TraesJUL3D03G01966370"/>
</dbReference>
<accession>A0A3B6GY02</accession>
<dbReference type="InterPro" id="IPR010376">
    <property type="entry name" value="GBBH-like_N"/>
</dbReference>
<keyword evidence="5" id="KW-1185">Reference proteome</keyword>
<dbReference type="PANTHER" id="PTHR35303:SF5">
    <property type="entry name" value="OS02G0197800 PROTEIN"/>
    <property type="match status" value="1"/>
</dbReference>
<dbReference type="Gramene" id="TraesCLE_scaffold_053197_01G000400.1">
    <property type="protein sequence ID" value="TraesCLE_scaffold_053197_01G000400.1"/>
    <property type="gene ID" value="TraesCLE_scaffold_053197_01G000400"/>
</dbReference>
<dbReference type="OrthoDB" id="19707at2759"/>
<dbReference type="PANTHER" id="PTHR35303">
    <property type="entry name" value="OS02G0197800 PROTEIN"/>
    <property type="match status" value="1"/>
</dbReference>
<reference evidence="4" key="2">
    <citation type="submission" date="2018-10" db="UniProtKB">
        <authorList>
            <consortium name="EnsemblPlants"/>
        </authorList>
    </citation>
    <scope>IDENTIFICATION</scope>
</reference>
<dbReference type="Gene3D" id="3.30.2020.30">
    <property type="match status" value="1"/>
</dbReference>
<dbReference type="Proteomes" id="UP000019116">
    <property type="component" value="Chromosome 3D"/>
</dbReference>
<dbReference type="Gramene" id="TraesCS3D03G0849700.1">
    <property type="protein sequence ID" value="TraesCS3D03G0849700.1.CDS"/>
    <property type="gene ID" value="TraesCS3D03G0849700"/>
</dbReference>
<dbReference type="Gramene" id="TraesCS3D02G385100.1">
    <property type="protein sequence ID" value="TraesCS3D02G385100.1"/>
    <property type="gene ID" value="TraesCS3D02G385100"/>
</dbReference>
<dbReference type="Gramene" id="TraesWEE_scaffold_130553_01G000300.1">
    <property type="protein sequence ID" value="TraesWEE_scaffold_130553_01G000300.1"/>
    <property type="gene ID" value="TraesWEE_scaffold_130553_01G000300"/>
</dbReference>
<dbReference type="Pfam" id="PF06155">
    <property type="entry name" value="GBBH-like_N"/>
    <property type="match status" value="1"/>
</dbReference>
<dbReference type="Gramene" id="TraesJAG3D03G01956520.1">
    <property type="protein sequence ID" value="TraesJAG3D03G01956520.1"/>
    <property type="gene ID" value="TraesJAG3D03G01956520"/>
</dbReference>
<dbReference type="Gramene" id="TraesCAD_scaffold_122484_01G000300.1">
    <property type="protein sequence ID" value="TraesCAD_scaffold_122484_01G000300.1"/>
    <property type="gene ID" value="TraesCAD_scaffold_122484_01G000300"/>
</dbReference>